<evidence type="ECO:0000256" key="6">
    <source>
        <dbReference type="SAM" id="Phobius"/>
    </source>
</evidence>
<dbReference type="Proteomes" id="UP000614200">
    <property type="component" value="Unassembled WGS sequence"/>
</dbReference>
<keyword evidence="5 6" id="KW-0472">Membrane</keyword>
<feature type="transmembrane region" description="Helical" evidence="6">
    <location>
        <begin position="291"/>
        <end position="314"/>
    </location>
</feature>
<evidence type="ECO:0000313" key="9">
    <source>
        <dbReference type="Proteomes" id="UP000614200"/>
    </source>
</evidence>
<name>A0ABR9ZS24_9FIRM</name>
<evidence type="ECO:0000259" key="7">
    <source>
        <dbReference type="Pfam" id="PF12698"/>
    </source>
</evidence>
<sequence>MILKMLKKDIAVLFSERKSLIIFIIMPIVLTTILSFSLKGTFQETGKFNAFKVAIVKAYDSEEDLSYFRTKLSAYVDFDKVMADQNNMDFEKVFFQDFLENEDVKSIMTSVVMTDEEAQKALLNDEIVAIFYLPKGFIYNQLINFTMPYRNEIQIRMISSSEHQYASQIAESVMMSYFDLMNEKVIQKNVFIEVGASYLDTQDLFAHLGEILDNRVENPNSGKMQATAGMQIQHETISGEKAIDSFTYYSIAMMSMFILYASGYVGRALLREKKMQTLSRAAVAGVTKVKVLVSKFLMTLILCMVQMSLLLIYAKIVLKVDWERPLMMAIGILFSAIAVSGLGIFISAITLTRDSYKVANIFETVLIHIFALFGGSYVPLEVLPSIVSRVKFIALNSAVLDLFLGIYKGVEISNLLPQIGMLTFISILFSSLAIWIVSKREAQDYA</sequence>
<proteinExistence type="predicted"/>
<evidence type="ECO:0000256" key="5">
    <source>
        <dbReference type="ARBA" id="ARBA00023136"/>
    </source>
</evidence>
<keyword evidence="4 6" id="KW-1133">Transmembrane helix</keyword>
<dbReference type="InterPro" id="IPR051449">
    <property type="entry name" value="ABC-2_transporter_component"/>
</dbReference>
<protein>
    <submittedName>
        <fullName evidence="8">ABC transporter permease</fullName>
    </submittedName>
</protein>
<comment type="subcellular location">
    <subcellularLocation>
        <location evidence="1">Cell membrane</location>
        <topology evidence="1">Multi-pass membrane protein</topology>
    </subcellularLocation>
</comment>
<evidence type="ECO:0000256" key="3">
    <source>
        <dbReference type="ARBA" id="ARBA00022692"/>
    </source>
</evidence>
<evidence type="ECO:0000313" key="8">
    <source>
        <dbReference type="EMBL" id="MBF4693141.1"/>
    </source>
</evidence>
<feature type="transmembrane region" description="Helical" evidence="6">
    <location>
        <begin position="246"/>
        <end position="270"/>
    </location>
</feature>
<keyword evidence="2" id="KW-1003">Cell membrane</keyword>
<evidence type="ECO:0000256" key="2">
    <source>
        <dbReference type="ARBA" id="ARBA00022475"/>
    </source>
</evidence>
<organism evidence="8 9">
    <name type="scientific">Fusibacter ferrireducens</name>
    <dbReference type="NCBI Taxonomy" id="2785058"/>
    <lineage>
        <taxon>Bacteria</taxon>
        <taxon>Bacillati</taxon>
        <taxon>Bacillota</taxon>
        <taxon>Clostridia</taxon>
        <taxon>Eubacteriales</taxon>
        <taxon>Eubacteriales Family XII. Incertae Sedis</taxon>
        <taxon>Fusibacter</taxon>
    </lineage>
</organism>
<keyword evidence="9" id="KW-1185">Reference proteome</keyword>
<dbReference type="InterPro" id="IPR013525">
    <property type="entry name" value="ABC2_TM"/>
</dbReference>
<dbReference type="Pfam" id="PF12698">
    <property type="entry name" value="ABC2_membrane_3"/>
    <property type="match status" value="1"/>
</dbReference>
<keyword evidence="3 6" id="KW-0812">Transmembrane</keyword>
<dbReference type="EMBL" id="JADKNH010000004">
    <property type="protein sequence ID" value="MBF4693141.1"/>
    <property type="molecule type" value="Genomic_DNA"/>
</dbReference>
<feature type="domain" description="ABC-2 type transporter transmembrane" evidence="7">
    <location>
        <begin position="18"/>
        <end position="435"/>
    </location>
</feature>
<feature type="transmembrane region" description="Helical" evidence="6">
    <location>
        <begin position="326"/>
        <end position="349"/>
    </location>
</feature>
<evidence type="ECO:0000256" key="4">
    <source>
        <dbReference type="ARBA" id="ARBA00022989"/>
    </source>
</evidence>
<feature type="transmembrane region" description="Helical" evidence="6">
    <location>
        <begin position="419"/>
        <end position="438"/>
    </location>
</feature>
<comment type="caution">
    <text evidence="8">The sequence shown here is derived from an EMBL/GenBank/DDBJ whole genome shotgun (WGS) entry which is preliminary data.</text>
</comment>
<accession>A0ABR9ZS24</accession>
<dbReference type="PANTHER" id="PTHR30294:SF29">
    <property type="entry name" value="MULTIDRUG ABC TRANSPORTER PERMEASE YBHS-RELATED"/>
    <property type="match status" value="1"/>
</dbReference>
<feature type="transmembrane region" description="Helical" evidence="6">
    <location>
        <begin position="20"/>
        <end position="38"/>
    </location>
</feature>
<reference evidence="8 9" key="1">
    <citation type="submission" date="2020-11" db="EMBL/GenBank/DDBJ databases">
        <title>Fusibacter basophilias sp. nov.</title>
        <authorList>
            <person name="Qiu D."/>
        </authorList>
    </citation>
    <scope>NUCLEOTIDE SEQUENCE [LARGE SCALE GENOMIC DNA]</scope>
    <source>
        <strain evidence="8 9">Q10-2</strain>
    </source>
</reference>
<gene>
    <name evidence="8" type="ORF">ISU02_08415</name>
</gene>
<evidence type="ECO:0000256" key="1">
    <source>
        <dbReference type="ARBA" id="ARBA00004651"/>
    </source>
</evidence>
<feature type="transmembrane region" description="Helical" evidence="6">
    <location>
        <begin position="361"/>
        <end position="380"/>
    </location>
</feature>
<dbReference type="PANTHER" id="PTHR30294">
    <property type="entry name" value="MEMBRANE COMPONENT OF ABC TRANSPORTER YHHJ-RELATED"/>
    <property type="match status" value="1"/>
</dbReference>
<dbReference type="RefSeq" id="WP_194701369.1">
    <property type="nucleotide sequence ID" value="NZ_JADKNH010000004.1"/>
</dbReference>